<dbReference type="PROSITE" id="PS00122">
    <property type="entry name" value="CARBOXYLESTERASE_B_1"/>
    <property type="match status" value="1"/>
</dbReference>
<comment type="similarity">
    <text evidence="1">Belongs to the type-B carboxylesterase/lipase family.</text>
</comment>
<dbReference type="Gene3D" id="3.40.50.1820">
    <property type="entry name" value="alpha/beta hydrolase"/>
    <property type="match status" value="1"/>
</dbReference>
<proteinExistence type="inferred from homology"/>
<evidence type="ECO:0000256" key="4">
    <source>
        <dbReference type="ARBA" id="ARBA00023157"/>
    </source>
</evidence>
<evidence type="ECO:0000313" key="7">
    <source>
        <dbReference type="EMBL" id="KAH0820191.1"/>
    </source>
</evidence>
<gene>
    <name evidence="7" type="ORF">GEV33_002600</name>
</gene>
<dbReference type="GO" id="GO:0052689">
    <property type="term" value="F:carboxylic ester hydrolase activity"/>
    <property type="evidence" value="ECO:0007669"/>
    <property type="project" value="UniProtKB-KW"/>
</dbReference>
<evidence type="ECO:0000256" key="2">
    <source>
        <dbReference type="ARBA" id="ARBA00022487"/>
    </source>
</evidence>
<reference evidence="7" key="1">
    <citation type="journal article" date="2020" name="J Insects Food Feed">
        <title>The yellow mealworm (Tenebrio molitor) genome: a resource for the emerging insects as food and feed industry.</title>
        <authorList>
            <person name="Eriksson T."/>
            <person name="Andere A."/>
            <person name="Kelstrup H."/>
            <person name="Emery V."/>
            <person name="Picard C."/>
        </authorList>
    </citation>
    <scope>NUCLEOTIDE SEQUENCE</scope>
    <source>
        <strain evidence="7">Stoneville</strain>
        <tissue evidence="7">Whole head</tissue>
    </source>
</reference>
<evidence type="ECO:0000313" key="8">
    <source>
        <dbReference type="Proteomes" id="UP000719412"/>
    </source>
</evidence>
<name>A0A8J6LP92_TENMO</name>
<dbReference type="InterPro" id="IPR019826">
    <property type="entry name" value="Carboxylesterase_B_AS"/>
</dbReference>
<dbReference type="SUPFAM" id="SSF53474">
    <property type="entry name" value="alpha/beta-Hydrolases"/>
    <property type="match status" value="1"/>
</dbReference>
<dbReference type="InterPro" id="IPR002018">
    <property type="entry name" value="CarbesteraseB"/>
</dbReference>
<keyword evidence="2" id="KW-0719">Serine esterase</keyword>
<reference evidence="7" key="2">
    <citation type="submission" date="2021-08" db="EMBL/GenBank/DDBJ databases">
        <authorList>
            <person name="Eriksson T."/>
        </authorList>
    </citation>
    <scope>NUCLEOTIDE SEQUENCE</scope>
    <source>
        <strain evidence="7">Stoneville</strain>
        <tissue evidence="7">Whole head</tissue>
    </source>
</reference>
<evidence type="ECO:0000256" key="1">
    <source>
        <dbReference type="ARBA" id="ARBA00005964"/>
    </source>
</evidence>
<dbReference type="AlphaFoldDB" id="A0A8J6LP92"/>
<dbReference type="PANTHER" id="PTHR43142">
    <property type="entry name" value="CARBOXYLIC ESTER HYDROLASE"/>
    <property type="match status" value="1"/>
</dbReference>
<keyword evidence="3" id="KW-0378">Hydrolase</keyword>
<dbReference type="PANTHER" id="PTHR43142:SF1">
    <property type="entry name" value="CARBOXYLIC ESTER HYDROLASE"/>
    <property type="match status" value="1"/>
</dbReference>
<keyword evidence="5" id="KW-0325">Glycoprotein</keyword>
<evidence type="ECO:0000256" key="3">
    <source>
        <dbReference type="ARBA" id="ARBA00022801"/>
    </source>
</evidence>
<evidence type="ECO:0000256" key="5">
    <source>
        <dbReference type="ARBA" id="ARBA00023180"/>
    </source>
</evidence>
<keyword evidence="4" id="KW-1015">Disulfide bond</keyword>
<organism evidence="7 8">
    <name type="scientific">Tenebrio molitor</name>
    <name type="common">Yellow mealworm beetle</name>
    <dbReference type="NCBI Taxonomy" id="7067"/>
    <lineage>
        <taxon>Eukaryota</taxon>
        <taxon>Metazoa</taxon>
        <taxon>Ecdysozoa</taxon>
        <taxon>Arthropoda</taxon>
        <taxon>Hexapoda</taxon>
        <taxon>Insecta</taxon>
        <taxon>Pterygota</taxon>
        <taxon>Neoptera</taxon>
        <taxon>Endopterygota</taxon>
        <taxon>Coleoptera</taxon>
        <taxon>Polyphaga</taxon>
        <taxon>Cucujiformia</taxon>
        <taxon>Tenebrionidae</taxon>
        <taxon>Tenebrio</taxon>
    </lineage>
</organism>
<accession>A0A8J6LP92</accession>
<protein>
    <recommendedName>
        <fullName evidence="6">Carboxylesterase type B domain-containing protein</fullName>
    </recommendedName>
</protein>
<feature type="domain" description="Carboxylesterase type B" evidence="6">
    <location>
        <begin position="324"/>
        <end position="796"/>
    </location>
</feature>
<dbReference type="Pfam" id="PF00135">
    <property type="entry name" value="COesterase"/>
    <property type="match status" value="1"/>
</dbReference>
<comment type="caution">
    <text evidence="7">The sequence shown here is derived from an EMBL/GenBank/DDBJ whole genome shotgun (WGS) entry which is preliminary data.</text>
</comment>
<evidence type="ECO:0000259" key="6">
    <source>
        <dbReference type="Pfam" id="PF00135"/>
    </source>
</evidence>
<dbReference type="EMBL" id="JABDTM020012667">
    <property type="protein sequence ID" value="KAH0820191.1"/>
    <property type="molecule type" value="Genomic_DNA"/>
</dbReference>
<dbReference type="Proteomes" id="UP000719412">
    <property type="component" value="Unassembled WGS sequence"/>
</dbReference>
<dbReference type="InterPro" id="IPR029058">
    <property type="entry name" value="AB_hydrolase_fold"/>
</dbReference>
<sequence>MGLQAQGLLPAGLLDPRLLEEHNYNTVGNFVDLYQNFKKSGYCTFFKFFQSYAPPITPDHHTCVGLALELWSRLHQLELHFPELSKHLFLVSCEENIEALSEYTALSERLDTAAYDLEKEHVLLCLRFQINERQGLLLCDPGYHVSRVVTVMQDRAYPNTGWFIQSEENNICKEYNYQFSPMNDKFVEWNERTTRNGIQEAFTGLIYVAHPYATAVDVTERRNLVYNFRSLLSRDQKGHLIAGIYFKVKENCDEFTIFYQDMGKQRIKMKFSTFTQPFEIKEKALNIITICNEQLNLPEGSLLNILRQVGELMNDKSYLRQLLEPPVPVENWNGTYNATADGPNCPQPATDPVSEDCLFLNVYTTKLPDGTNNPKRPVIVHIHPGGFYAFSGRSNWVGPQYLMDKEVVLVTLNYRLGALGFLSLGKESPGNYGLKDQVVALRWIQKNIEAFGGDPGSVTLHGYSAGAWSISLHMVALMSRGLFHKAILGSGAALGQWDLPYAQLDLAKKQAQIVGCPDTTPKEIIDCLRTVPAEKLGNSLFQFREFGSNPVLIWSPVVEDDYGQEPFLDEPALRLFRYGNFQKIPIMTGITKDEFAGLAVELVQNATLLKQLDDDFEKYAPICFFYERGTERSKDISRSIRDFYLGDEPLSNASLNGLSKIYKDIVGFPVDRAVELISRKSSKPIYYYEFTYQGRYSFYYLPGTNNTVPNGVAHHDDLLYLYYISIAFPFFGPNSPESKMIEKMTSMWAQFAKTGNPTIAGEVEWEPYSNDTKKYMEIGEKLTLKNNLSEERYALWRKLFPIFPKTVYYTF</sequence>
<keyword evidence="8" id="KW-1185">Reference proteome</keyword>